<organism evidence="1 2">
    <name type="scientific">Datura stramonium</name>
    <name type="common">Jimsonweed</name>
    <name type="synonym">Common thornapple</name>
    <dbReference type="NCBI Taxonomy" id="4076"/>
    <lineage>
        <taxon>Eukaryota</taxon>
        <taxon>Viridiplantae</taxon>
        <taxon>Streptophyta</taxon>
        <taxon>Embryophyta</taxon>
        <taxon>Tracheophyta</taxon>
        <taxon>Spermatophyta</taxon>
        <taxon>Magnoliopsida</taxon>
        <taxon>eudicotyledons</taxon>
        <taxon>Gunneridae</taxon>
        <taxon>Pentapetalae</taxon>
        <taxon>asterids</taxon>
        <taxon>lamiids</taxon>
        <taxon>Solanales</taxon>
        <taxon>Solanaceae</taxon>
        <taxon>Solanoideae</taxon>
        <taxon>Datureae</taxon>
        <taxon>Datura</taxon>
    </lineage>
</organism>
<gene>
    <name evidence="1" type="ORF">HAX54_012938</name>
</gene>
<feature type="non-terminal residue" evidence="1">
    <location>
        <position position="68"/>
    </location>
</feature>
<evidence type="ECO:0000313" key="2">
    <source>
        <dbReference type="Proteomes" id="UP000823775"/>
    </source>
</evidence>
<dbReference type="EMBL" id="JACEIK010017659">
    <property type="protein sequence ID" value="MCE5165892.1"/>
    <property type="molecule type" value="Genomic_DNA"/>
</dbReference>
<protein>
    <submittedName>
        <fullName evidence="1">Uncharacterized protein</fullName>
    </submittedName>
</protein>
<proteinExistence type="predicted"/>
<comment type="caution">
    <text evidence="1">The sequence shown here is derived from an EMBL/GenBank/DDBJ whole genome shotgun (WGS) entry which is preliminary data.</text>
</comment>
<reference evidence="1 2" key="1">
    <citation type="journal article" date="2021" name="BMC Genomics">
        <title>Datura genome reveals duplications of psychoactive alkaloid biosynthetic genes and high mutation rate following tissue culture.</title>
        <authorList>
            <person name="Rajewski A."/>
            <person name="Carter-House D."/>
            <person name="Stajich J."/>
            <person name="Litt A."/>
        </authorList>
    </citation>
    <scope>NUCLEOTIDE SEQUENCE [LARGE SCALE GENOMIC DNA]</scope>
    <source>
        <strain evidence="1">AR-01</strain>
    </source>
</reference>
<name>A0ABS8Y5M9_DATST</name>
<accession>A0ABS8Y5M9</accession>
<dbReference type="Proteomes" id="UP000823775">
    <property type="component" value="Unassembled WGS sequence"/>
</dbReference>
<keyword evidence="2" id="KW-1185">Reference proteome</keyword>
<sequence length="68" mass="7649">MNFHNNKTPHPQLEIVSDKGDSYTRILALEDKIDVLDSNKVFNTTAFLLKSSTHNEEASVTCPKVSEE</sequence>
<evidence type="ECO:0000313" key="1">
    <source>
        <dbReference type="EMBL" id="MCE5165892.1"/>
    </source>
</evidence>